<dbReference type="EMBL" id="FXAY01000001">
    <property type="protein sequence ID" value="SMG15877.1"/>
    <property type="molecule type" value="Genomic_DNA"/>
</dbReference>
<keyword evidence="7" id="KW-0762">Sugar transport</keyword>
<keyword evidence="4 7" id="KW-0067">ATP-binding</keyword>
<dbReference type="SUPFAM" id="SSF52540">
    <property type="entry name" value="P-loop containing nucleoside triphosphate hydrolases"/>
    <property type="match status" value="2"/>
</dbReference>
<keyword evidence="3" id="KW-0547">Nucleotide-binding</keyword>
<name>A0A1X7IMM6_9MICO</name>
<sequence>MDSPGLDAVLARVVGTVAFAHVRRVSSLTATLDLADNLFLGIEPRRRFLGLPGIVDRASMRTQATALLRKVDVYSPLPTLASQLDDASRVLVEAARALAHGATVLAFTEPTAGLTDAGAERVVRALRRLASEGIAVVVASQRPSFALEIGDTVSVLSAGSVTPVLGPGDSGSDARGRLLEAMAGAGAAGDGAAGDGAAGVGGAGAAGATGLAGRDRAAKSPSGAVFEIVDWSTNDEFDRVTRVVIGASLSAAAGEIVGLAGLEGSGRNELLLSVFGRTAGTVPSGAVLIDGLPVETNTTMAAIEHGIFAIVTVQPKYRVRIVGGISAPATPSMLPALVKAGVVTRDDETRPTPGARALDAVRLRGRDDEWVRIRSLLELFPESQHRVLLLVEPTRELDDERRAEVWRLLRVIADAGKAVIVASADLDELLAISDRVVAMAGGRVVGDVGRGASSLELLSLVAPL</sequence>
<reference evidence="8" key="1">
    <citation type="submission" date="2017-04" db="EMBL/GenBank/DDBJ databases">
        <authorList>
            <person name="Varghese N."/>
            <person name="Submissions S."/>
        </authorList>
    </citation>
    <scope>NUCLEOTIDE SEQUENCE [LARGE SCALE GENOMIC DNA]</scope>
    <source>
        <strain evidence="8">VKM Ac-2510</strain>
    </source>
</reference>
<evidence type="ECO:0000256" key="1">
    <source>
        <dbReference type="ARBA" id="ARBA00022448"/>
    </source>
</evidence>
<dbReference type="InterPro" id="IPR027417">
    <property type="entry name" value="P-loop_NTPase"/>
</dbReference>
<dbReference type="InterPro" id="IPR050107">
    <property type="entry name" value="ABC_carbohydrate_import_ATPase"/>
</dbReference>
<proteinExistence type="predicted"/>
<keyword evidence="1" id="KW-0813">Transport</keyword>
<evidence type="ECO:0000256" key="2">
    <source>
        <dbReference type="ARBA" id="ARBA00022475"/>
    </source>
</evidence>
<gene>
    <name evidence="7" type="ORF">SAMN06296010_0643</name>
</gene>
<evidence type="ECO:0000313" key="7">
    <source>
        <dbReference type="EMBL" id="SMG15877.1"/>
    </source>
</evidence>
<evidence type="ECO:0000256" key="5">
    <source>
        <dbReference type="ARBA" id="ARBA00022967"/>
    </source>
</evidence>
<evidence type="ECO:0000256" key="3">
    <source>
        <dbReference type="ARBA" id="ARBA00022741"/>
    </source>
</evidence>
<evidence type="ECO:0000256" key="6">
    <source>
        <dbReference type="ARBA" id="ARBA00023136"/>
    </source>
</evidence>
<keyword evidence="8" id="KW-1185">Reference proteome</keyword>
<dbReference type="PANTHER" id="PTHR43790">
    <property type="entry name" value="CARBOHYDRATE TRANSPORT ATP-BINDING PROTEIN MG119-RELATED"/>
    <property type="match status" value="1"/>
</dbReference>
<accession>A0A1X7IMM6</accession>
<dbReference type="Gene3D" id="3.40.50.300">
    <property type="entry name" value="P-loop containing nucleotide triphosphate hydrolases"/>
    <property type="match status" value="3"/>
</dbReference>
<evidence type="ECO:0000313" key="8">
    <source>
        <dbReference type="Proteomes" id="UP000193244"/>
    </source>
</evidence>
<dbReference type="STRING" id="150121.SAMN06296010_0643"/>
<evidence type="ECO:0000256" key="4">
    <source>
        <dbReference type="ARBA" id="ARBA00022840"/>
    </source>
</evidence>
<organism evidence="7 8">
    <name type="scientific">Agreia pratensis</name>
    <dbReference type="NCBI Taxonomy" id="150121"/>
    <lineage>
        <taxon>Bacteria</taxon>
        <taxon>Bacillati</taxon>
        <taxon>Actinomycetota</taxon>
        <taxon>Actinomycetes</taxon>
        <taxon>Micrococcales</taxon>
        <taxon>Microbacteriaceae</taxon>
        <taxon>Agreia</taxon>
    </lineage>
</organism>
<dbReference type="GO" id="GO:0005524">
    <property type="term" value="F:ATP binding"/>
    <property type="evidence" value="ECO:0007669"/>
    <property type="project" value="UniProtKB-KW"/>
</dbReference>
<keyword evidence="5" id="KW-1278">Translocase</keyword>
<keyword evidence="2" id="KW-1003">Cell membrane</keyword>
<dbReference type="PANTHER" id="PTHR43790:SF3">
    <property type="entry name" value="D-ALLOSE IMPORT ATP-BINDING PROTEIN ALSA-RELATED"/>
    <property type="match status" value="1"/>
</dbReference>
<keyword evidence="6" id="KW-0472">Membrane</keyword>
<dbReference type="OrthoDB" id="5094928at2"/>
<dbReference type="AlphaFoldDB" id="A0A1X7IMM6"/>
<dbReference type="RefSeq" id="WP_085482839.1">
    <property type="nucleotide sequence ID" value="NZ_FXAY01000001.1"/>
</dbReference>
<dbReference type="Proteomes" id="UP000193244">
    <property type="component" value="Unassembled WGS sequence"/>
</dbReference>
<protein>
    <submittedName>
        <fullName evidence="7">Ribose transport system ATP-binding protein/putative multiple sugar transport system ATP-binding protein</fullName>
    </submittedName>
</protein>